<dbReference type="AlphaFoldDB" id="A0A8E2JRF7"/>
<evidence type="ECO:0000313" key="2">
    <source>
        <dbReference type="Proteomes" id="UP000250140"/>
    </source>
</evidence>
<evidence type="ECO:0008006" key="3">
    <source>
        <dbReference type="Google" id="ProtNLM"/>
    </source>
</evidence>
<reference evidence="1 2" key="1">
    <citation type="journal article" date="2016" name="Nat. Commun.">
        <title>Ectomycorrhizal ecology is imprinted in the genome of the dominant symbiotic fungus Cenococcum geophilum.</title>
        <authorList>
            <consortium name="DOE Joint Genome Institute"/>
            <person name="Peter M."/>
            <person name="Kohler A."/>
            <person name="Ohm R.A."/>
            <person name="Kuo A."/>
            <person name="Krutzmann J."/>
            <person name="Morin E."/>
            <person name="Arend M."/>
            <person name="Barry K.W."/>
            <person name="Binder M."/>
            <person name="Choi C."/>
            <person name="Clum A."/>
            <person name="Copeland A."/>
            <person name="Grisel N."/>
            <person name="Haridas S."/>
            <person name="Kipfer T."/>
            <person name="LaButti K."/>
            <person name="Lindquist E."/>
            <person name="Lipzen A."/>
            <person name="Maire R."/>
            <person name="Meier B."/>
            <person name="Mihaltcheva S."/>
            <person name="Molinier V."/>
            <person name="Murat C."/>
            <person name="Poggeler S."/>
            <person name="Quandt C.A."/>
            <person name="Sperisen C."/>
            <person name="Tritt A."/>
            <person name="Tisserant E."/>
            <person name="Crous P.W."/>
            <person name="Henrissat B."/>
            <person name="Nehls U."/>
            <person name="Egli S."/>
            <person name="Spatafora J.W."/>
            <person name="Grigoriev I.V."/>
            <person name="Martin F.M."/>
        </authorList>
    </citation>
    <scope>NUCLEOTIDE SEQUENCE [LARGE SCALE GENOMIC DNA]</scope>
    <source>
        <strain evidence="1 2">CBS 207.34</strain>
    </source>
</reference>
<dbReference type="GO" id="GO:0004497">
    <property type="term" value="F:monooxygenase activity"/>
    <property type="evidence" value="ECO:0007669"/>
    <property type="project" value="InterPro"/>
</dbReference>
<accession>A0A8E2JRF7</accession>
<dbReference type="InterPro" id="IPR001128">
    <property type="entry name" value="Cyt_P450"/>
</dbReference>
<dbReference type="Pfam" id="PF00067">
    <property type="entry name" value="p450"/>
    <property type="match status" value="1"/>
</dbReference>
<dbReference type="EMBL" id="KV750002">
    <property type="protein sequence ID" value="OCL06692.1"/>
    <property type="molecule type" value="Genomic_DNA"/>
</dbReference>
<dbReference type="GO" id="GO:0016705">
    <property type="term" value="F:oxidoreductase activity, acting on paired donors, with incorporation or reduction of molecular oxygen"/>
    <property type="evidence" value="ECO:0007669"/>
    <property type="project" value="InterPro"/>
</dbReference>
<name>A0A8E2JRF7_9PEZI</name>
<protein>
    <recommendedName>
        <fullName evidence="3">Cytochrome P450</fullName>
    </recommendedName>
</protein>
<dbReference type="SUPFAM" id="SSF48264">
    <property type="entry name" value="Cytochrome P450"/>
    <property type="match status" value="1"/>
</dbReference>
<dbReference type="Gene3D" id="1.10.630.10">
    <property type="entry name" value="Cytochrome P450"/>
    <property type="match status" value="1"/>
</dbReference>
<dbReference type="GO" id="GO:0005506">
    <property type="term" value="F:iron ion binding"/>
    <property type="evidence" value="ECO:0007669"/>
    <property type="project" value="InterPro"/>
</dbReference>
<dbReference type="GO" id="GO:0020037">
    <property type="term" value="F:heme binding"/>
    <property type="evidence" value="ECO:0007669"/>
    <property type="project" value="InterPro"/>
</dbReference>
<evidence type="ECO:0000313" key="1">
    <source>
        <dbReference type="EMBL" id="OCL06692.1"/>
    </source>
</evidence>
<sequence>MKLPLKSLFGLADKYEREDYRFSRFSTRERTKKFFSDIEVMRKTANEILQECKAEKNLDMRKDLLPRLLNGVGPKTGQKMTEQSTLNNLITLLVADHETTSGILS</sequence>
<keyword evidence="2" id="KW-1185">Reference proteome</keyword>
<proteinExistence type="predicted"/>
<dbReference type="OrthoDB" id="2423505at2759"/>
<organism evidence="1 2">
    <name type="scientific">Glonium stellatum</name>
    <dbReference type="NCBI Taxonomy" id="574774"/>
    <lineage>
        <taxon>Eukaryota</taxon>
        <taxon>Fungi</taxon>
        <taxon>Dikarya</taxon>
        <taxon>Ascomycota</taxon>
        <taxon>Pezizomycotina</taxon>
        <taxon>Dothideomycetes</taxon>
        <taxon>Pleosporomycetidae</taxon>
        <taxon>Gloniales</taxon>
        <taxon>Gloniaceae</taxon>
        <taxon>Glonium</taxon>
    </lineage>
</organism>
<dbReference type="Proteomes" id="UP000250140">
    <property type="component" value="Unassembled WGS sequence"/>
</dbReference>
<gene>
    <name evidence="1" type="ORF">AOQ84DRAFT_378368</name>
</gene>
<dbReference type="InterPro" id="IPR036396">
    <property type="entry name" value="Cyt_P450_sf"/>
</dbReference>